<proteinExistence type="predicted"/>
<name>A0AAD7ILW5_9AGAR</name>
<keyword evidence="3" id="KW-1185">Reference proteome</keyword>
<dbReference type="EMBL" id="JARJLG010000107">
    <property type="protein sequence ID" value="KAJ7744439.1"/>
    <property type="molecule type" value="Genomic_DNA"/>
</dbReference>
<dbReference type="AlphaFoldDB" id="A0AAD7ILW5"/>
<organism evidence="2 3">
    <name type="scientific">Mycena maculata</name>
    <dbReference type="NCBI Taxonomy" id="230809"/>
    <lineage>
        <taxon>Eukaryota</taxon>
        <taxon>Fungi</taxon>
        <taxon>Dikarya</taxon>
        <taxon>Basidiomycota</taxon>
        <taxon>Agaricomycotina</taxon>
        <taxon>Agaricomycetes</taxon>
        <taxon>Agaricomycetidae</taxon>
        <taxon>Agaricales</taxon>
        <taxon>Marasmiineae</taxon>
        <taxon>Mycenaceae</taxon>
        <taxon>Mycena</taxon>
    </lineage>
</organism>
<feature type="region of interest" description="Disordered" evidence="1">
    <location>
        <begin position="21"/>
        <end position="44"/>
    </location>
</feature>
<dbReference type="Proteomes" id="UP001215280">
    <property type="component" value="Unassembled WGS sequence"/>
</dbReference>
<feature type="compositionally biased region" description="Basic residues" evidence="1">
    <location>
        <begin position="21"/>
        <end position="31"/>
    </location>
</feature>
<accession>A0AAD7ILW5</accession>
<reference evidence="2" key="1">
    <citation type="submission" date="2023-03" db="EMBL/GenBank/DDBJ databases">
        <title>Massive genome expansion in bonnet fungi (Mycena s.s.) driven by repeated elements and novel gene families across ecological guilds.</title>
        <authorList>
            <consortium name="Lawrence Berkeley National Laboratory"/>
            <person name="Harder C.B."/>
            <person name="Miyauchi S."/>
            <person name="Viragh M."/>
            <person name="Kuo A."/>
            <person name="Thoen E."/>
            <person name="Andreopoulos B."/>
            <person name="Lu D."/>
            <person name="Skrede I."/>
            <person name="Drula E."/>
            <person name="Henrissat B."/>
            <person name="Morin E."/>
            <person name="Kohler A."/>
            <person name="Barry K."/>
            <person name="LaButti K."/>
            <person name="Morin E."/>
            <person name="Salamov A."/>
            <person name="Lipzen A."/>
            <person name="Mereny Z."/>
            <person name="Hegedus B."/>
            <person name="Baldrian P."/>
            <person name="Stursova M."/>
            <person name="Weitz H."/>
            <person name="Taylor A."/>
            <person name="Grigoriev I.V."/>
            <person name="Nagy L.G."/>
            <person name="Martin F."/>
            <person name="Kauserud H."/>
        </authorList>
    </citation>
    <scope>NUCLEOTIDE SEQUENCE</scope>
    <source>
        <strain evidence="2">CBHHK188m</strain>
    </source>
</reference>
<sequence>MDQVDLLQIVVLRQLFCRRPPGRKRDRRRRDAKQGQIHARDSSGGIKEHYREEWLKKRARVMGLGETDALGSRGRIHVPRKSCSIGGDAPGQKDALGIRGKLGGNNSRCRGAGAEERVQIEGMGICAGGGRTLNRPACVGEAQKGPASTAVGYVHPAKQLAGAMPIHSNYLWLAPKSHHKVGIVGDAVIVPGAVGVDVGSVDRPNANTEQIGALNGALNVENHSRRRATSRPTVKAMIGKVGLIVWHRLM</sequence>
<gene>
    <name evidence="2" type="ORF">DFH07DRAFT_777016</name>
</gene>
<evidence type="ECO:0000256" key="1">
    <source>
        <dbReference type="SAM" id="MobiDB-lite"/>
    </source>
</evidence>
<comment type="caution">
    <text evidence="2">The sequence shown here is derived from an EMBL/GenBank/DDBJ whole genome shotgun (WGS) entry which is preliminary data.</text>
</comment>
<protein>
    <submittedName>
        <fullName evidence="2">Uncharacterized protein</fullName>
    </submittedName>
</protein>
<evidence type="ECO:0000313" key="2">
    <source>
        <dbReference type="EMBL" id="KAJ7744439.1"/>
    </source>
</evidence>
<evidence type="ECO:0000313" key="3">
    <source>
        <dbReference type="Proteomes" id="UP001215280"/>
    </source>
</evidence>